<dbReference type="RefSeq" id="XP_009517507.1">
    <property type="nucleotide sequence ID" value="XM_009519212.1"/>
</dbReference>
<dbReference type="KEGG" id="psoj:PHYSODRAFT_476319"/>
<dbReference type="Proteomes" id="UP000002640">
    <property type="component" value="Unassembled WGS sequence"/>
</dbReference>
<proteinExistence type="predicted"/>
<dbReference type="OMA" id="MATSHFK"/>
<evidence type="ECO:0000313" key="1">
    <source>
        <dbReference type="EMBL" id="EGZ30232.1"/>
    </source>
</evidence>
<keyword evidence="2" id="KW-1185">Reference proteome</keyword>
<sequence length="80" mass="9393">MSLSSYFSDNKTKLKDYDQYYDHKSRSDFVQRQKLRALIAQEAADDAMTEKLAQLYMSSVSKLLITNTMQFWKKKSEISP</sequence>
<dbReference type="GeneID" id="20654728"/>
<reference evidence="1 2" key="1">
    <citation type="journal article" date="2006" name="Science">
        <title>Phytophthora genome sequences uncover evolutionary origins and mechanisms of pathogenesis.</title>
        <authorList>
            <person name="Tyler B.M."/>
            <person name="Tripathy S."/>
            <person name="Zhang X."/>
            <person name="Dehal P."/>
            <person name="Jiang R.H."/>
            <person name="Aerts A."/>
            <person name="Arredondo F.D."/>
            <person name="Baxter L."/>
            <person name="Bensasson D."/>
            <person name="Beynon J.L."/>
            <person name="Chapman J."/>
            <person name="Damasceno C.M."/>
            <person name="Dorrance A.E."/>
            <person name="Dou D."/>
            <person name="Dickerman A.W."/>
            <person name="Dubchak I.L."/>
            <person name="Garbelotto M."/>
            <person name="Gijzen M."/>
            <person name="Gordon S.G."/>
            <person name="Govers F."/>
            <person name="Grunwald N.J."/>
            <person name="Huang W."/>
            <person name="Ivors K.L."/>
            <person name="Jones R.W."/>
            <person name="Kamoun S."/>
            <person name="Krampis K."/>
            <person name="Lamour K.H."/>
            <person name="Lee M.K."/>
            <person name="McDonald W.H."/>
            <person name="Medina M."/>
            <person name="Meijer H.J."/>
            <person name="Nordberg E.K."/>
            <person name="Maclean D.J."/>
            <person name="Ospina-Giraldo M.D."/>
            <person name="Morris P.F."/>
            <person name="Phuntumart V."/>
            <person name="Putnam N.H."/>
            <person name="Rash S."/>
            <person name="Rose J.K."/>
            <person name="Sakihama Y."/>
            <person name="Salamov A.A."/>
            <person name="Savidor A."/>
            <person name="Scheuring C.F."/>
            <person name="Smith B.M."/>
            <person name="Sobral B.W."/>
            <person name="Terry A."/>
            <person name="Torto-Alalibo T.A."/>
            <person name="Win J."/>
            <person name="Xu Z."/>
            <person name="Zhang H."/>
            <person name="Grigoriev I.V."/>
            <person name="Rokhsar D.S."/>
            <person name="Boore J.L."/>
        </authorList>
    </citation>
    <scope>NUCLEOTIDE SEQUENCE [LARGE SCALE GENOMIC DNA]</scope>
    <source>
        <strain evidence="1 2">P6497</strain>
    </source>
</reference>
<dbReference type="InParanoid" id="G4YND9"/>
<organism evidence="1 2">
    <name type="scientific">Phytophthora sojae (strain P6497)</name>
    <name type="common">Soybean stem and root rot agent</name>
    <name type="synonym">Phytophthora megasperma f. sp. glycines</name>
    <dbReference type="NCBI Taxonomy" id="1094619"/>
    <lineage>
        <taxon>Eukaryota</taxon>
        <taxon>Sar</taxon>
        <taxon>Stramenopiles</taxon>
        <taxon>Oomycota</taxon>
        <taxon>Peronosporomycetes</taxon>
        <taxon>Peronosporales</taxon>
        <taxon>Peronosporaceae</taxon>
        <taxon>Phytophthora</taxon>
    </lineage>
</organism>
<dbReference type="EMBL" id="JH159151">
    <property type="protein sequence ID" value="EGZ30232.1"/>
    <property type="molecule type" value="Genomic_DNA"/>
</dbReference>
<dbReference type="AlphaFoldDB" id="G4YND9"/>
<gene>
    <name evidence="1" type="ORF">PHYSODRAFT_476319</name>
</gene>
<evidence type="ECO:0000313" key="2">
    <source>
        <dbReference type="Proteomes" id="UP000002640"/>
    </source>
</evidence>
<protein>
    <submittedName>
        <fullName evidence="1">Uncharacterized protein</fullName>
    </submittedName>
</protein>
<name>G4YND9_PHYSP</name>
<accession>G4YND9</accession>